<dbReference type="Gene3D" id="2.60.120.10">
    <property type="entry name" value="Jelly Rolls"/>
    <property type="match status" value="1"/>
</dbReference>
<feature type="compositionally biased region" description="Gly residues" evidence="1">
    <location>
        <begin position="281"/>
        <end position="292"/>
    </location>
</feature>
<feature type="region of interest" description="Disordered" evidence="1">
    <location>
        <begin position="375"/>
        <end position="404"/>
    </location>
</feature>
<feature type="compositionally biased region" description="Acidic residues" evidence="1">
    <location>
        <begin position="125"/>
        <end position="134"/>
    </location>
</feature>
<dbReference type="CDD" id="cd00038">
    <property type="entry name" value="CAP_ED"/>
    <property type="match status" value="1"/>
</dbReference>
<dbReference type="AlphaFoldDB" id="A0A0S4KL63"/>
<keyword evidence="3" id="KW-0808">Transferase</keyword>
<organism evidence="3 4">
    <name type="scientific">Bodo saltans</name>
    <name type="common">Flagellated protozoan</name>
    <dbReference type="NCBI Taxonomy" id="75058"/>
    <lineage>
        <taxon>Eukaryota</taxon>
        <taxon>Discoba</taxon>
        <taxon>Euglenozoa</taxon>
        <taxon>Kinetoplastea</taxon>
        <taxon>Metakinetoplastina</taxon>
        <taxon>Eubodonida</taxon>
        <taxon>Bodonidae</taxon>
        <taxon>Bodo</taxon>
    </lineage>
</organism>
<feature type="compositionally biased region" description="Pro residues" evidence="1">
    <location>
        <begin position="376"/>
        <end position="386"/>
    </location>
</feature>
<feature type="compositionally biased region" description="Low complexity" evidence="1">
    <location>
        <begin position="188"/>
        <end position="197"/>
    </location>
</feature>
<reference evidence="4" key="1">
    <citation type="submission" date="2015-09" db="EMBL/GenBank/DDBJ databases">
        <authorList>
            <consortium name="Pathogen Informatics"/>
        </authorList>
    </citation>
    <scope>NUCLEOTIDE SEQUENCE [LARGE SCALE GENOMIC DNA]</scope>
    <source>
        <strain evidence="4">Lake Konstanz</strain>
    </source>
</reference>
<keyword evidence="4" id="KW-1185">Reference proteome</keyword>
<dbReference type="Proteomes" id="UP000051952">
    <property type="component" value="Unassembled WGS sequence"/>
</dbReference>
<dbReference type="EMBL" id="CYKH01000991">
    <property type="protein sequence ID" value="CUI14327.1"/>
    <property type="molecule type" value="Genomic_DNA"/>
</dbReference>
<dbReference type="Pfam" id="PF00027">
    <property type="entry name" value="cNMP_binding"/>
    <property type="match status" value="1"/>
</dbReference>
<evidence type="ECO:0000256" key="1">
    <source>
        <dbReference type="SAM" id="MobiDB-lite"/>
    </source>
</evidence>
<dbReference type="InterPro" id="IPR000595">
    <property type="entry name" value="cNMP-bd_dom"/>
</dbReference>
<feature type="region of interest" description="Disordered" evidence="1">
    <location>
        <begin position="430"/>
        <end position="482"/>
    </location>
</feature>
<feature type="domain" description="Cyclic nucleotide-binding" evidence="2">
    <location>
        <begin position="569"/>
        <end position="664"/>
    </location>
</feature>
<feature type="non-terminal residue" evidence="3">
    <location>
        <position position="905"/>
    </location>
</feature>
<feature type="region of interest" description="Disordered" evidence="1">
    <location>
        <begin position="234"/>
        <end position="309"/>
    </location>
</feature>
<protein>
    <submittedName>
        <fullName evidence="3">Camp-dependent protein kinase regulatory chain, putative</fullName>
    </submittedName>
</protein>
<feature type="compositionally biased region" description="Polar residues" evidence="1">
    <location>
        <begin position="234"/>
        <end position="244"/>
    </location>
</feature>
<dbReference type="InterPro" id="IPR018490">
    <property type="entry name" value="cNMP-bd_dom_sf"/>
</dbReference>
<proteinExistence type="predicted"/>
<feature type="region of interest" description="Disordered" evidence="1">
    <location>
        <begin position="89"/>
        <end position="135"/>
    </location>
</feature>
<dbReference type="SUPFAM" id="SSF51206">
    <property type="entry name" value="cAMP-binding domain-like"/>
    <property type="match status" value="1"/>
</dbReference>
<dbReference type="GO" id="GO:0016301">
    <property type="term" value="F:kinase activity"/>
    <property type="evidence" value="ECO:0007669"/>
    <property type="project" value="UniProtKB-KW"/>
</dbReference>
<feature type="compositionally biased region" description="Basic residues" evidence="1">
    <location>
        <begin position="245"/>
        <end position="254"/>
    </location>
</feature>
<evidence type="ECO:0000259" key="2">
    <source>
        <dbReference type="PROSITE" id="PS50042"/>
    </source>
</evidence>
<accession>A0A0S4KL63</accession>
<evidence type="ECO:0000313" key="3">
    <source>
        <dbReference type="EMBL" id="CUI14327.1"/>
    </source>
</evidence>
<evidence type="ECO:0000313" key="4">
    <source>
        <dbReference type="Proteomes" id="UP000051952"/>
    </source>
</evidence>
<dbReference type="PROSITE" id="PS50042">
    <property type="entry name" value="CNMP_BINDING_3"/>
    <property type="match status" value="1"/>
</dbReference>
<keyword evidence="3" id="KW-0418">Kinase</keyword>
<name>A0A0S4KL63_BODSA</name>
<dbReference type="VEuPathDB" id="TriTrypDB:BSAL_85050"/>
<gene>
    <name evidence="3" type="ORF">BSAL_85050</name>
</gene>
<dbReference type="InterPro" id="IPR014710">
    <property type="entry name" value="RmlC-like_jellyroll"/>
</dbReference>
<sequence>MPHRTAIHFLKKEHESTVLPLPPTVAQPQNGAPPRLGFATTTTTTTTAMVNNSSSDFTATNGSSGDVIGTDSKRSNEFLQFSILGNTFSDTGSDADENNNSHREQQRGTTKRHTTKRHHHQPFRDDDDEDDYDEPTSLCELSVADGIPLTSSKSFSSPNTKLGVSFHSTSSPIKRVGTGRLQPGGGNSNNNVSASFNMEDSTSNVTLVHRLQSSRGAFASINLPNLSINNVARGSSAHAHTTNSHQHHARHTMSKRGDSSEDILGSLDLDNPLPMSASQRGGVGSSTSGGGLQKVSSGSELFSEDVSEVDDDDGVTVAEQTPAAQALILNSPGQAGGFASHAPSASASKSAEPSFELPSFLTNASLGLSFSSLVPPQVPSQPPPNLRSPLAANSAAKMPPGLHSSLRVTIPPSIANNTTSATATVISPRALQNSSANSNSSNARTPQRQRHLEQHKQRLEGSHQKLDASMARQHQAQERRQFLSDHQNLRQGASWAVMLCIAARTHRFLHCARVLAAQKRRMIRNGGKLVFPSVMVGVRRALRRARTRLLVHQHQYERPPLASLRNDKILGLFPDDVLRCATRSMAIRYFFPNEAIVFMGCEDDEAYVLASGSADVMMGATKVFTMQPGMVFGTIGMISGEPRSASIFARGEGVMAWVMKRAVFDAAGDSAAIDAAHEALAEVRQKNIMNVYKSRLDPVALSAFPLFHGLAHETLQGLIVGAVSRVVRKNTVLADPTQPISAVSHLLLLKGKITLSFKEPPPRLVHSDSVFDTVSELRNTLDVPPKLLSKRLSMLFGTRRCEKTNRLAHDLEHEVCAPALLNVNSLFLPGGMMRPTPFVITAATDCDLLSLSRRTLRGQDVLELAAIQQNALNAHADFLGAPTKREVATMLLDSIAPLFSVMPSA</sequence>
<feature type="compositionally biased region" description="Basic and acidic residues" evidence="1">
    <location>
        <begin position="450"/>
        <end position="466"/>
    </location>
</feature>
<feature type="region of interest" description="Disordered" evidence="1">
    <location>
        <begin position="165"/>
        <end position="197"/>
    </location>
</feature>
<feature type="compositionally biased region" description="Basic residues" evidence="1">
    <location>
        <begin position="109"/>
        <end position="121"/>
    </location>
</feature>
<feature type="compositionally biased region" description="Low complexity" evidence="1">
    <location>
        <begin position="430"/>
        <end position="443"/>
    </location>
</feature>